<name>A0AA41Z461_9HYPH</name>
<accession>A0AA41Z461</accession>
<comment type="caution">
    <text evidence="3">The sequence shown here is derived from an EMBL/GenBank/DDBJ whole genome shotgun (WGS) entry which is preliminary data.</text>
</comment>
<dbReference type="InterPro" id="IPR050639">
    <property type="entry name" value="SSR_resolvase"/>
</dbReference>
<dbReference type="Pfam" id="PF13408">
    <property type="entry name" value="Zn_ribbon_recom"/>
    <property type="match status" value="1"/>
</dbReference>
<dbReference type="PROSITE" id="PS51736">
    <property type="entry name" value="RECOMBINASES_3"/>
    <property type="match status" value="1"/>
</dbReference>
<evidence type="ECO:0000313" key="3">
    <source>
        <dbReference type="EMBL" id="MCW6512613.1"/>
    </source>
</evidence>
<dbReference type="Gene3D" id="3.40.50.1390">
    <property type="entry name" value="Resolvase, N-terminal catalytic domain"/>
    <property type="match status" value="1"/>
</dbReference>
<evidence type="ECO:0000259" key="1">
    <source>
        <dbReference type="PROSITE" id="PS51736"/>
    </source>
</evidence>
<dbReference type="InterPro" id="IPR036162">
    <property type="entry name" value="Resolvase-like_N_sf"/>
</dbReference>
<dbReference type="GO" id="GO:0000150">
    <property type="term" value="F:DNA strand exchange activity"/>
    <property type="evidence" value="ECO:0007669"/>
    <property type="project" value="InterPro"/>
</dbReference>
<dbReference type="Pfam" id="PF07508">
    <property type="entry name" value="Recombinase"/>
    <property type="match status" value="1"/>
</dbReference>
<sequence length="534" mass="58303">MIRAAIYARFSSELQNARSIDDQVDLCRTYCCREGYAPIAIFSDRAMSGASTIGPNGLDQLLDGAAKQQFGVVVVEALDRLSRDMADLATIYKMLRFAGVQLIAVHDGKADDIAIGVRGLVGALYLTDLAHKTRRGLAGKLKQGMRAGGLPYGYRPILGKPGEHEIFEPEALVVRKIFKSYADGSTPREIAAQLNLEGIEPVRGRAWNASTINGSTKRASGMLSNEVYAGRIVWNRVGKIKNPMTGKRVPRINDRAEWHRIDAPQLRIVDDELFQAVAERQAERRTGPHSRVTPGPKRMLSGLLKCAACGSGIVSAGSDHGRPVAQCTRVRESGDCKNKRKVYLDVIEEAVVHGLRDYLRHPKVITDAVREYHAERRRLAAQSVQERSVVERRLVDVEKQMARLVDALASGTLPVSAIGPKLNELENEKRAIAEKLASLEPDEVVAMHPKAIEIYLAAIDRLASSLASGADKEALCIVRELVSHITVFPREKGAPVVFEIAGRLAALLKPSVGSLVPRGGLAAALYFSLESLSF</sequence>
<dbReference type="InterPro" id="IPR038109">
    <property type="entry name" value="DNA_bind_recomb_sf"/>
</dbReference>
<dbReference type="InterPro" id="IPR006119">
    <property type="entry name" value="Resolv_N"/>
</dbReference>
<gene>
    <name evidence="3" type="ORF">M8523_32410</name>
</gene>
<dbReference type="Proteomes" id="UP001165667">
    <property type="component" value="Unassembled WGS sequence"/>
</dbReference>
<reference evidence="3" key="1">
    <citation type="submission" date="2022-05" db="EMBL/GenBank/DDBJ databases">
        <authorList>
            <person name="Pankratov T."/>
        </authorList>
    </citation>
    <scope>NUCLEOTIDE SEQUENCE</scope>
    <source>
        <strain evidence="3">BP6-180914</strain>
    </source>
</reference>
<dbReference type="AlphaFoldDB" id="A0AA41Z461"/>
<protein>
    <submittedName>
        <fullName evidence="3">Recombinase family protein</fullName>
    </submittedName>
</protein>
<keyword evidence="4" id="KW-1185">Reference proteome</keyword>
<dbReference type="EMBL" id="JAMOIM010000057">
    <property type="protein sequence ID" value="MCW6512613.1"/>
    <property type="molecule type" value="Genomic_DNA"/>
</dbReference>
<dbReference type="PROSITE" id="PS51737">
    <property type="entry name" value="RECOMBINASE_DNA_BIND"/>
    <property type="match status" value="1"/>
</dbReference>
<dbReference type="RefSeq" id="WP_282588990.1">
    <property type="nucleotide sequence ID" value="NZ_JAMOIM010000057.1"/>
</dbReference>
<dbReference type="SUPFAM" id="SSF53041">
    <property type="entry name" value="Resolvase-like"/>
    <property type="match status" value="1"/>
</dbReference>
<dbReference type="PANTHER" id="PTHR30461:SF23">
    <property type="entry name" value="DNA RECOMBINASE-RELATED"/>
    <property type="match status" value="1"/>
</dbReference>
<feature type="domain" description="Recombinase" evidence="2">
    <location>
        <begin position="151"/>
        <end position="287"/>
    </location>
</feature>
<dbReference type="SMART" id="SM00857">
    <property type="entry name" value="Resolvase"/>
    <property type="match status" value="1"/>
</dbReference>
<proteinExistence type="predicted"/>
<dbReference type="InterPro" id="IPR011109">
    <property type="entry name" value="DNA_bind_recombinase_dom"/>
</dbReference>
<evidence type="ECO:0000313" key="4">
    <source>
        <dbReference type="Proteomes" id="UP001165667"/>
    </source>
</evidence>
<feature type="domain" description="Resolvase/invertase-type recombinase catalytic" evidence="1">
    <location>
        <begin position="3"/>
        <end position="156"/>
    </location>
</feature>
<dbReference type="InterPro" id="IPR025827">
    <property type="entry name" value="Zn_ribbon_recom_dom"/>
</dbReference>
<dbReference type="CDD" id="cd00338">
    <property type="entry name" value="Ser_Recombinase"/>
    <property type="match status" value="1"/>
</dbReference>
<evidence type="ECO:0000259" key="2">
    <source>
        <dbReference type="PROSITE" id="PS51737"/>
    </source>
</evidence>
<dbReference type="GO" id="GO:0003677">
    <property type="term" value="F:DNA binding"/>
    <property type="evidence" value="ECO:0007669"/>
    <property type="project" value="InterPro"/>
</dbReference>
<dbReference type="Pfam" id="PF00239">
    <property type="entry name" value="Resolvase"/>
    <property type="match status" value="1"/>
</dbReference>
<dbReference type="Gene3D" id="3.90.1750.20">
    <property type="entry name" value="Putative Large Serine Recombinase, Chain B, Domain 2"/>
    <property type="match status" value="1"/>
</dbReference>
<organism evidence="3 4">
    <name type="scientific">Lichenifustis flavocetrariae</name>
    <dbReference type="NCBI Taxonomy" id="2949735"/>
    <lineage>
        <taxon>Bacteria</taxon>
        <taxon>Pseudomonadati</taxon>
        <taxon>Pseudomonadota</taxon>
        <taxon>Alphaproteobacteria</taxon>
        <taxon>Hyphomicrobiales</taxon>
        <taxon>Lichenihabitantaceae</taxon>
        <taxon>Lichenifustis</taxon>
    </lineage>
</organism>
<dbReference type="PANTHER" id="PTHR30461">
    <property type="entry name" value="DNA-INVERTASE FROM LAMBDOID PROPHAGE"/>
    <property type="match status" value="1"/>
</dbReference>